<dbReference type="Pfam" id="PF06378">
    <property type="entry name" value="SSAP_Sak"/>
    <property type="match status" value="1"/>
</dbReference>
<sequence>MVEINCNSFELLNKINVNDHIEKKGGFSYLSWPYAVAELRKNFPDAHWETKRFDGFPYLKTPLGYFVEVECTVNGLTLSQIHPVLDNRNQPIKEPNPMQINTSIQRATVKAMALHGLGLYIYAGEDLPLEDEQSHETNKNPVQIAQQQQVVQTPAKKESYVAKAVQQLKDVEEKRVVTPVSKEELRELFGDDIEIVEVDDEPELNQLIGEAELKRIKGKIQGTKPKDGKDYGTIYKWIADVAGITVKTKDDLPKIPFQKYSEIAKLLDSKVNHFEIAS</sequence>
<evidence type="ECO:0000259" key="1">
    <source>
        <dbReference type="Pfam" id="PF06378"/>
    </source>
</evidence>
<dbReference type="EMBL" id="LR798245">
    <property type="protein sequence ID" value="CAB5216980.1"/>
    <property type="molecule type" value="Genomic_DNA"/>
</dbReference>
<gene>
    <name evidence="2" type="ORF">UFOVP103_24</name>
    <name evidence="3" type="ORF">UFOVP197_31</name>
</gene>
<name>A0A6J7WLQ0_9CAUD</name>
<organism evidence="3">
    <name type="scientific">uncultured Caudovirales phage</name>
    <dbReference type="NCBI Taxonomy" id="2100421"/>
    <lineage>
        <taxon>Viruses</taxon>
        <taxon>Duplodnaviria</taxon>
        <taxon>Heunggongvirae</taxon>
        <taxon>Uroviricota</taxon>
        <taxon>Caudoviricetes</taxon>
        <taxon>Peduoviridae</taxon>
        <taxon>Maltschvirus</taxon>
        <taxon>Maltschvirus maltsch</taxon>
    </lineage>
</organism>
<reference evidence="3" key="1">
    <citation type="submission" date="2020-05" db="EMBL/GenBank/DDBJ databases">
        <authorList>
            <person name="Chiriac C."/>
            <person name="Salcher M."/>
            <person name="Ghai R."/>
            <person name="Kavagutti S V."/>
        </authorList>
    </citation>
    <scope>NUCLEOTIDE SEQUENCE</scope>
</reference>
<evidence type="ECO:0000313" key="2">
    <source>
        <dbReference type="EMBL" id="CAB4128156.1"/>
    </source>
</evidence>
<evidence type="ECO:0000313" key="3">
    <source>
        <dbReference type="EMBL" id="CAB5216980.1"/>
    </source>
</evidence>
<protein>
    <submittedName>
        <fullName evidence="3">Single-strand annealing protein SAK3</fullName>
    </submittedName>
</protein>
<accession>A0A6J7WLQ0</accession>
<dbReference type="InterPro" id="IPR009425">
    <property type="entry name" value="DSRM_SSAP"/>
</dbReference>
<proteinExistence type="predicted"/>
<dbReference type="EMBL" id="LR796223">
    <property type="protein sequence ID" value="CAB4128156.1"/>
    <property type="molecule type" value="Genomic_DNA"/>
</dbReference>
<feature type="domain" description="SSAP RNA binding" evidence="1">
    <location>
        <begin position="8"/>
        <end position="149"/>
    </location>
</feature>